<evidence type="ECO:0000259" key="13">
    <source>
        <dbReference type="PROSITE" id="PS50011"/>
    </source>
</evidence>
<dbReference type="Gene3D" id="3.30.200.20">
    <property type="entry name" value="Phosphorylase Kinase, domain 1"/>
    <property type="match status" value="1"/>
</dbReference>
<keyword evidence="6" id="KW-0418">Kinase</keyword>
<feature type="region of interest" description="Disordered" evidence="12">
    <location>
        <begin position="1"/>
        <end position="50"/>
    </location>
</feature>
<dbReference type="FunFam" id="1.10.510.10:FF:000415">
    <property type="entry name" value="CMGC/CDK/CRK7 protein kinase, variant"/>
    <property type="match status" value="1"/>
</dbReference>
<evidence type="ECO:0000256" key="11">
    <source>
        <dbReference type="RuleBase" id="RU000304"/>
    </source>
</evidence>
<evidence type="ECO:0000313" key="14">
    <source>
        <dbReference type="EMBL" id="KAG2190853.1"/>
    </source>
</evidence>
<keyword evidence="7 10" id="KW-0067">ATP-binding</keyword>
<evidence type="ECO:0000256" key="7">
    <source>
        <dbReference type="ARBA" id="ARBA00022840"/>
    </source>
</evidence>
<dbReference type="PROSITE" id="PS00108">
    <property type="entry name" value="PROTEIN_KINASE_ST"/>
    <property type="match status" value="1"/>
</dbReference>
<evidence type="ECO:0000256" key="12">
    <source>
        <dbReference type="SAM" id="MobiDB-lite"/>
    </source>
</evidence>
<dbReference type="PANTHER" id="PTHR24056">
    <property type="entry name" value="CELL DIVISION PROTEIN KINASE"/>
    <property type="match status" value="1"/>
</dbReference>
<organism evidence="14 15">
    <name type="scientific">Mucor plumbeus</name>
    <dbReference type="NCBI Taxonomy" id="97098"/>
    <lineage>
        <taxon>Eukaryota</taxon>
        <taxon>Fungi</taxon>
        <taxon>Fungi incertae sedis</taxon>
        <taxon>Mucoromycota</taxon>
        <taxon>Mucoromycotina</taxon>
        <taxon>Mucoromycetes</taxon>
        <taxon>Mucorales</taxon>
        <taxon>Mucorineae</taxon>
        <taxon>Mucoraceae</taxon>
        <taxon>Mucor</taxon>
    </lineage>
</organism>
<dbReference type="InterPro" id="IPR017441">
    <property type="entry name" value="Protein_kinase_ATP_BS"/>
</dbReference>
<feature type="binding site" evidence="10">
    <location>
        <position position="90"/>
    </location>
    <ligand>
        <name>ATP</name>
        <dbReference type="ChEBI" id="CHEBI:30616"/>
    </ligand>
</feature>
<keyword evidence="8" id="KW-0539">Nucleus</keyword>
<accession>A0A8H7USW6</accession>
<comment type="catalytic activity">
    <reaction evidence="9">
        <text>[DNA-directed RNA polymerase] + ATP = phospho-[DNA-directed RNA polymerase] + ADP + H(+)</text>
        <dbReference type="Rhea" id="RHEA:10216"/>
        <dbReference type="Rhea" id="RHEA-COMP:11321"/>
        <dbReference type="Rhea" id="RHEA-COMP:11322"/>
        <dbReference type="ChEBI" id="CHEBI:15378"/>
        <dbReference type="ChEBI" id="CHEBI:30616"/>
        <dbReference type="ChEBI" id="CHEBI:43176"/>
        <dbReference type="ChEBI" id="CHEBI:68546"/>
        <dbReference type="ChEBI" id="CHEBI:456216"/>
        <dbReference type="EC" id="2.7.11.23"/>
    </reaction>
</comment>
<dbReference type="EMBL" id="JAEPRC010000898">
    <property type="protein sequence ID" value="KAG2190853.1"/>
    <property type="molecule type" value="Genomic_DNA"/>
</dbReference>
<keyword evidence="4" id="KW-0808">Transferase</keyword>
<dbReference type="SUPFAM" id="SSF56112">
    <property type="entry name" value="Protein kinase-like (PK-like)"/>
    <property type="match status" value="1"/>
</dbReference>
<keyword evidence="15" id="KW-1185">Reference proteome</keyword>
<dbReference type="SMART" id="SM00220">
    <property type="entry name" value="S_TKc"/>
    <property type="match status" value="1"/>
</dbReference>
<feature type="domain" description="Protein kinase" evidence="13">
    <location>
        <begin position="61"/>
        <end position="350"/>
    </location>
</feature>
<dbReference type="InterPro" id="IPR011009">
    <property type="entry name" value="Kinase-like_dom_sf"/>
</dbReference>
<dbReference type="InterPro" id="IPR000719">
    <property type="entry name" value="Prot_kinase_dom"/>
</dbReference>
<dbReference type="Proteomes" id="UP000650833">
    <property type="component" value="Unassembled WGS sequence"/>
</dbReference>
<feature type="compositionally biased region" description="Basic and acidic residues" evidence="12">
    <location>
        <begin position="1"/>
        <end position="14"/>
    </location>
</feature>
<evidence type="ECO:0000256" key="9">
    <source>
        <dbReference type="ARBA" id="ARBA00049280"/>
    </source>
</evidence>
<keyword evidence="5 10" id="KW-0547">Nucleotide-binding</keyword>
<evidence type="ECO:0000256" key="4">
    <source>
        <dbReference type="ARBA" id="ARBA00022679"/>
    </source>
</evidence>
<reference evidence="14" key="1">
    <citation type="submission" date="2020-12" db="EMBL/GenBank/DDBJ databases">
        <title>Metabolic potential, ecology and presence of endohyphal bacteria is reflected in genomic diversity of Mucoromycotina.</title>
        <authorList>
            <person name="Muszewska A."/>
            <person name="Okrasinska A."/>
            <person name="Steczkiewicz K."/>
            <person name="Drgas O."/>
            <person name="Orlowska M."/>
            <person name="Perlinska-Lenart U."/>
            <person name="Aleksandrzak-Piekarczyk T."/>
            <person name="Szatraj K."/>
            <person name="Zielenkiewicz U."/>
            <person name="Pilsyk S."/>
            <person name="Malc E."/>
            <person name="Mieczkowski P."/>
            <person name="Kruszewska J.S."/>
            <person name="Biernat P."/>
            <person name="Pawlowska J."/>
        </authorList>
    </citation>
    <scope>NUCLEOTIDE SEQUENCE</scope>
    <source>
        <strain evidence="14">CBS 226.32</strain>
    </source>
</reference>
<dbReference type="PANTHER" id="PTHR24056:SF233">
    <property type="entry name" value="CYCLIN-DEPENDENT KINASE 9"/>
    <property type="match status" value="1"/>
</dbReference>
<dbReference type="OrthoDB" id="28397at2759"/>
<evidence type="ECO:0000256" key="3">
    <source>
        <dbReference type="ARBA" id="ARBA00022527"/>
    </source>
</evidence>
<dbReference type="GO" id="GO:0004693">
    <property type="term" value="F:cyclin-dependent protein serine/threonine kinase activity"/>
    <property type="evidence" value="ECO:0007669"/>
    <property type="project" value="TreeGrafter"/>
</dbReference>
<evidence type="ECO:0000256" key="2">
    <source>
        <dbReference type="ARBA" id="ARBA00006485"/>
    </source>
</evidence>
<evidence type="ECO:0000313" key="15">
    <source>
        <dbReference type="Proteomes" id="UP000650833"/>
    </source>
</evidence>
<gene>
    <name evidence="14" type="ORF">INT46_004195</name>
</gene>
<comment type="caution">
    <text evidence="14">The sequence shown here is derived from an EMBL/GenBank/DDBJ whole genome shotgun (WGS) entry which is preliminary data.</text>
</comment>
<dbReference type="AlphaFoldDB" id="A0A8H7USW6"/>
<keyword evidence="3 11" id="KW-0723">Serine/threonine-protein kinase</keyword>
<evidence type="ECO:0000256" key="8">
    <source>
        <dbReference type="ARBA" id="ARBA00023242"/>
    </source>
</evidence>
<evidence type="ECO:0000256" key="10">
    <source>
        <dbReference type="PROSITE-ProRule" id="PRU10141"/>
    </source>
</evidence>
<proteinExistence type="inferred from homology"/>
<sequence>MKRTYEEPRDDQRAKLHRRYEGSPLSNVASPLWTAPSGSPAYRPQPKNNRHFKGCSKITDYEFLDKLGEGTFGEVHKARDKQTSQLVALKRILMHNEKEGIPITAIREIKILKQLCHKNIVPLSDIAVERGDISRKEKGGIYMVFPYMDHDLAGLLDNPKVRLTQPQIKTYLKQLLEGTAYLHHNRILHRDMKAANLLINNEGILQIADFGLARGIEDENREYTNCVVTRWYRPPELFLGERRYTSAIDMWGVGCVFGELLKSRPILQGQDDIDQLKKIFYLCGSPNQDNMPNWDKLPDANKVRFEVTPRHVREEYGHYDALAGDLMDKLLVLDPTKRLTALEALEHDYFYTIPLPAEPTDLPKYEASHEFDRRKVKRRHN</sequence>
<dbReference type="FunFam" id="3.30.200.20:FF:000514">
    <property type="entry name" value="Serine/threonine-protein kinase BUR1"/>
    <property type="match status" value="1"/>
</dbReference>
<comment type="subcellular location">
    <subcellularLocation>
        <location evidence="1">Nucleus</location>
    </subcellularLocation>
</comment>
<evidence type="ECO:0000256" key="5">
    <source>
        <dbReference type="ARBA" id="ARBA00022741"/>
    </source>
</evidence>
<dbReference type="Pfam" id="PF00069">
    <property type="entry name" value="Pkinase"/>
    <property type="match status" value="1"/>
</dbReference>
<protein>
    <recommendedName>
        <fullName evidence="13">Protein kinase domain-containing protein</fullName>
    </recommendedName>
</protein>
<dbReference type="InterPro" id="IPR008271">
    <property type="entry name" value="Ser/Thr_kinase_AS"/>
</dbReference>
<evidence type="ECO:0000256" key="1">
    <source>
        <dbReference type="ARBA" id="ARBA00004123"/>
    </source>
</evidence>
<dbReference type="Gene3D" id="1.10.510.10">
    <property type="entry name" value="Transferase(Phosphotransferase) domain 1"/>
    <property type="match status" value="1"/>
</dbReference>
<comment type="similarity">
    <text evidence="2">Belongs to the protein kinase superfamily. CMGC Ser/Thr protein kinase family. CDC2/CDKX subfamily.</text>
</comment>
<dbReference type="GO" id="GO:0005524">
    <property type="term" value="F:ATP binding"/>
    <property type="evidence" value="ECO:0007669"/>
    <property type="project" value="UniProtKB-UniRule"/>
</dbReference>
<dbReference type="GO" id="GO:0008353">
    <property type="term" value="F:RNA polymerase II CTD heptapeptide repeat kinase activity"/>
    <property type="evidence" value="ECO:0007669"/>
    <property type="project" value="UniProtKB-EC"/>
</dbReference>
<dbReference type="GO" id="GO:0005634">
    <property type="term" value="C:nucleus"/>
    <property type="evidence" value="ECO:0007669"/>
    <property type="project" value="UniProtKB-SubCell"/>
</dbReference>
<dbReference type="PROSITE" id="PS50011">
    <property type="entry name" value="PROTEIN_KINASE_DOM"/>
    <property type="match status" value="1"/>
</dbReference>
<dbReference type="PROSITE" id="PS00107">
    <property type="entry name" value="PROTEIN_KINASE_ATP"/>
    <property type="match status" value="1"/>
</dbReference>
<name>A0A8H7USW6_9FUNG</name>
<evidence type="ECO:0000256" key="6">
    <source>
        <dbReference type="ARBA" id="ARBA00022777"/>
    </source>
</evidence>
<dbReference type="InterPro" id="IPR050108">
    <property type="entry name" value="CDK"/>
</dbReference>